<feature type="compositionally biased region" description="Polar residues" evidence="1">
    <location>
        <begin position="61"/>
        <end position="70"/>
    </location>
</feature>
<feature type="region of interest" description="Disordered" evidence="1">
    <location>
        <begin position="1"/>
        <end position="70"/>
    </location>
</feature>
<dbReference type="EMBL" id="JAAQPH010000038">
    <property type="protein sequence ID" value="NIA72281.1"/>
    <property type="molecule type" value="Genomic_DNA"/>
</dbReference>
<evidence type="ECO:0000313" key="3">
    <source>
        <dbReference type="Proteomes" id="UP000761264"/>
    </source>
</evidence>
<protein>
    <submittedName>
        <fullName evidence="2">Uncharacterized protein</fullName>
    </submittedName>
</protein>
<feature type="compositionally biased region" description="Pro residues" evidence="1">
    <location>
        <begin position="1"/>
        <end position="21"/>
    </location>
</feature>
<feature type="compositionally biased region" description="Basic and acidic residues" evidence="1">
    <location>
        <begin position="27"/>
        <end position="36"/>
    </location>
</feature>
<accession>A0A967F316</accession>
<sequence length="70" mass="7012">MFSPPKPKASPAPAPAPPPAADDPAIEEARRKERMAAAKRKGRAATILTSGLGDTTGDTSAQTTKLGGGA</sequence>
<evidence type="ECO:0000256" key="1">
    <source>
        <dbReference type="SAM" id="MobiDB-lite"/>
    </source>
</evidence>
<keyword evidence="3" id="KW-1185">Reference proteome</keyword>
<proteinExistence type="predicted"/>
<gene>
    <name evidence="2" type="ORF">HBA54_27180</name>
</gene>
<dbReference type="Proteomes" id="UP000761264">
    <property type="component" value="Unassembled WGS sequence"/>
</dbReference>
<reference evidence="2" key="1">
    <citation type="submission" date="2020-03" db="EMBL/GenBank/DDBJ databases">
        <title>Genome of Pelagibius litoralis DSM 21314T.</title>
        <authorList>
            <person name="Wang G."/>
        </authorList>
    </citation>
    <scope>NUCLEOTIDE SEQUENCE</scope>
    <source>
        <strain evidence="2">DSM 21314</strain>
    </source>
</reference>
<feature type="compositionally biased region" description="Low complexity" evidence="1">
    <location>
        <begin position="44"/>
        <end position="60"/>
    </location>
</feature>
<dbReference type="AlphaFoldDB" id="A0A967F316"/>
<name>A0A967F316_9PROT</name>
<evidence type="ECO:0000313" key="2">
    <source>
        <dbReference type="EMBL" id="NIA72281.1"/>
    </source>
</evidence>
<comment type="caution">
    <text evidence="2">The sequence shown here is derived from an EMBL/GenBank/DDBJ whole genome shotgun (WGS) entry which is preliminary data.</text>
</comment>
<organism evidence="2 3">
    <name type="scientific">Pelagibius litoralis</name>
    <dbReference type="NCBI Taxonomy" id="374515"/>
    <lineage>
        <taxon>Bacteria</taxon>
        <taxon>Pseudomonadati</taxon>
        <taxon>Pseudomonadota</taxon>
        <taxon>Alphaproteobacteria</taxon>
        <taxon>Rhodospirillales</taxon>
        <taxon>Rhodovibrionaceae</taxon>
        <taxon>Pelagibius</taxon>
    </lineage>
</organism>